<evidence type="ECO:0000313" key="2">
    <source>
        <dbReference type="Proteomes" id="UP000822993"/>
    </source>
</evidence>
<dbReference type="EMBL" id="JACSPN010000017">
    <property type="protein sequence ID" value="MBE7701231.1"/>
    <property type="molecule type" value="Genomic_DNA"/>
</dbReference>
<organism evidence="1 2">
    <name type="scientific">Oerskovia douganii</name>
    <dbReference type="NCBI Taxonomy" id="2762210"/>
    <lineage>
        <taxon>Bacteria</taxon>
        <taxon>Bacillati</taxon>
        <taxon>Actinomycetota</taxon>
        <taxon>Actinomycetes</taxon>
        <taxon>Micrococcales</taxon>
        <taxon>Cellulomonadaceae</taxon>
        <taxon>Oerskovia</taxon>
    </lineage>
</organism>
<protein>
    <submittedName>
        <fullName evidence="1">Uncharacterized protein</fullName>
    </submittedName>
</protein>
<proteinExistence type="predicted"/>
<reference evidence="1 2" key="1">
    <citation type="submission" date="2020-08" db="EMBL/GenBank/DDBJ databases">
        <title>A Genomic Blueprint of the Chicken Gut Microbiome.</title>
        <authorList>
            <person name="Gilroy R."/>
            <person name="Ravi A."/>
            <person name="Getino M."/>
            <person name="Pursley I."/>
            <person name="Horton D.L."/>
            <person name="Alikhan N.-F."/>
            <person name="Baker D."/>
            <person name="Gharbi K."/>
            <person name="Hall N."/>
            <person name="Watson M."/>
            <person name="Adriaenssens E.M."/>
            <person name="Foster-Nyarko E."/>
            <person name="Jarju S."/>
            <person name="Secka A."/>
            <person name="Antonio M."/>
            <person name="Oren A."/>
            <person name="Chaudhuri R."/>
            <person name="La Ragione R.M."/>
            <person name="Hildebrand F."/>
            <person name="Pallen M.J."/>
        </authorList>
    </citation>
    <scope>NUCLEOTIDE SEQUENCE [LARGE SCALE GENOMIC DNA]</scope>
    <source>
        <strain evidence="1 2">Sa1BUA8</strain>
    </source>
</reference>
<gene>
    <name evidence="1" type="ORF">H9623_13090</name>
</gene>
<sequence>MKGRHAAPSDVALEIRAYDHALTGDLGPLRGKRHKLGAETTIRCHYNAWTKSTERTHAGAPA</sequence>
<dbReference type="Proteomes" id="UP000822993">
    <property type="component" value="Unassembled WGS sequence"/>
</dbReference>
<dbReference type="AlphaFoldDB" id="A0A9D5Z067"/>
<evidence type="ECO:0000313" key="1">
    <source>
        <dbReference type="EMBL" id="MBE7701231.1"/>
    </source>
</evidence>
<accession>A0A9D5Z067</accession>
<keyword evidence="2" id="KW-1185">Reference proteome</keyword>
<dbReference type="RefSeq" id="WP_193720491.1">
    <property type="nucleotide sequence ID" value="NZ_JACSPN010000017.1"/>
</dbReference>
<name>A0A9D5Z067_9CELL</name>
<comment type="caution">
    <text evidence="1">The sequence shown here is derived from an EMBL/GenBank/DDBJ whole genome shotgun (WGS) entry which is preliminary data.</text>
</comment>